<comment type="similarity">
    <text evidence="1">Belongs to the bacterial/plant glucose-1-phosphate adenylyltransferase family.</text>
</comment>
<dbReference type="InterPro" id="IPR005835">
    <property type="entry name" value="NTP_transferase_dom"/>
</dbReference>
<dbReference type="EC" id="2.7.7.27" evidence="8"/>
<protein>
    <recommendedName>
        <fullName evidence="8">Glucose-1-phosphate adenylyltransferase</fullName>
        <ecNumber evidence="8">2.7.7.27</ecNumber>
    </recommendedName>
</protein>
<dbReference type="CDD" id="cd02508">
    <property type="entry name" value="ADP_Glucose_PP"/>
    <property type="match status" value="1"/>
</dbReference>
<dbReference type="Proteomes" id="UP000319004">
    <property type="component" value="Chromosome"/>
</dbReference>
<dbReference type="NCBIfam" id="TIGR02091">
    <property type="entry name" value="glgC"/>
    <property type="match status" value="1"/>
</dbReference>
<accession>A0A518HNK5</accession>
<reference evidence="10 11" key="1">
    <citation type="submission" date="2019-03" db="EMBL/GenBank/DDBJ databases">
        <title>Deep-cultivation of Planctomycetes and their phenomic and genomic characterization uncovers novel biology.</title>
        <authorList>
            <person name="Wiegand S."/>
            <person name="Jogler M."/>
            <person name="Boedeker C."/>
            <person name="Pinto D."/>
            <person name="Vollmers J."/>
            <person name="Rivas-Marin E."/>
            <person name="Kohn T."/>
            <person name="Peeters S.H."/>
            <person name="Heuer A."/>
            <person name="Rast P."/>
            <person name="Oberbeckmann S."/>
            <person name="Bunk B."/>
            <person name="Jeske O."/>
            <person name="Meyerdierks A."/>
            <person name="Storesund J.E."/>
            <person name="Kallscheuer N."/>
            <person name="Luecker S."/>
            <person name="Lage O.M."/>
            <person name="Pohl T."/>
            <person name="Merkel B.J."/>
            <person name="Hornburger P."/>
            <person name="Mueller R.-W."/>
            <person name="Bruemmer F."/>
            <person name="Labrenz M."/>
            <person name="Spormann A.M."/>
            <person name="Op den Camp H."/>
            <person name="Overmann J."/>
            <person name="Amann R."/>
            <person name="Jetten M.S.M."/>
            <person name="Mascher T."/>
            <person name="Medema M.H."/>
            <person name="Devos D.P."/>
            <person name="Kaster A.-K."/>
            <person name="Ovreas L."/>
            <person name="Rohde M."/>
            <person name="Galperin M.Y."/>
            <person name="Jogler C."/>
        </authorList>
    </citation>
    <scope>NUCLEOTIDE SEQUENCE [LARGE SCALE GENOMIC DNA]</scope>
    <source>
        <strain evidence="10 11">Enr13</strain>
    </source>
</reference>
<keyword evidence="3 10" id="KW-0808">Transferase</keyword>
<dbReference type="CDD" id="cd04651">
    <property type="entry name" value="LbH_G1P_AT_C"/>
    <property type="match status" value="1"/>
</dbReference>
<keyword evidence="7" id="KW-0119">Carbohydrate metabolism</keyword>
<dbReference type="RefSeq" id="WP_231744202.1">
    <property type="nucleotide sequence ID" value="NZ_CP037423.1"/>
</dbReference>
<keyword evidence="11" id="KW-1185">Reference proteome</keyword>
<dbReference type="Pfam" id="PF25247">
    <property type="entry name" value="LbH_GLGC"/>
    <property type="match status" value="1"/>
</dbReference>
<feature type="domain" description="Nucleotidyl transferase" evidence="9">
    <location>
        <begin position="17"/>
        <end position="285"/>
    </location>
</feature>
<evidence type="ECO:0000256" key="8">
    <source>
        <dbReference type="NCBIfam" id="TIGR02091"/>
    </source>
</evidence>
<keyword evidence="5" id="KW-0547">Nucleotide-binding</keyword>
<dbReference type="EMBL" id="CP037423">
    <property type="protein sequence ID" value="QDV42433.1"/>
    <property type="molecule type" value="Genomic_DNA"/>
</dbReference>
<sequence length="437" mass="47872">MTSHSDYPMDLSKNTIALILGGGRGTRLFPLTKIRAKPAVPLAGKYRLIDIPISNCINSGLRRVFVLTQFLSVSLHRHLRQTYRFDQFTGGFVELLAAQQTVDAGTDWYQGTADAVRKNLRYIDQPEIEHILILSGDQLYRMDFRDMMKSHIESGADATIAGIPVDRKDAAALGIMQLDDDGRVTGFVEKPQTEEELAKVRMDPAWIDARGIPSKGRDCLASMGLYIFKKDVMVDLLHGNDHSDFGKEVFPAAIDNRKVQVHLFDGYWEDIGTIRAFYEANLSLASKSPPFQLGSVTAPIYSRPRFLPPTVVGDNVTIRGSLIADGCHIGHNVTIEHSVIGLRTTIGDNVTIKNSVVMGADYIEDPKTLPPGQIPVGIGDNSVISGAILDKNSRVGTDVSITNAENVDTLGEDEPLQVRDGISIVIKNGSVLNGTKF</sequence>
<dbReference type="GO" id="GO:0005978">
    <property type="term" value="P:glycogen biosynthetic process"/>
    <property type="evidence" value="ECO:0007669"/>
    <property type="project" value="UniProtKB-UniRule"/>
</dbReference>
<dbReference type="KEGG" id="snep:Enr13x_22800"/>
<dbReference type="PROSITE" id="PS00810">
    <property type="entry name" value="ADP_GLC_PYROPHOSPH_3"/>
    <property type="match status" value="1"/>
</dbReference>
<evidence type="ECO:0000313" key="11">
    <source>
        <dbReference type="Proteomes" id="UP000319004"/>
    </source>
</evidence>
<evidence type="ECO:0000256" key="5">
    <source>
        <dbReference type="ARBA" id="ARBA00022741"/>
    </source>
</evidence>
<dbReference type="SUPFAM" id="SSF53448">
    <property type="entry name" value="Nucleotide-diphospho-sugar transferases"/>
    <property type="match status" value="1"/>
</dbReference>
<dbReference type="SUPFAM" id="SSF51161">
    <property type="entry name" value="Trimeric LpxA-like enzymes"/>
    <property type="match status" value="1"/>
</dbReference>
<dbReference type="GO" id="GO:0008878">
    <property type="term" value="F:glucose-1-phosphate adenylyltransferase activity"/>
    <property type="evidence" value="ECO:0007669"/>
    <property type="project" value="UniProtKB-UniRule"/>
</dbReference>
<dbReference type="NCBIfam" id="NF002772">
    <property type="entry name" value="PRK02862.1"/>
    <property type="match status" value="1"/>
</dbReference>
<proteinExistence type="inferred from homology"/>
<evidence type="ECO:0000256" key="3">
    <source>
        <dbReference type="ARBA" id="ARBA00022679"/>
    </source>
</evidence>
<dbReference type="UniPathway" id="UPA00164"/>
<dbReference type="AlphaFoldDB" id="A0A518HNK5"/>
<evidence type="ECO:0000256" key="7">
    <source>
        <dbReference type="ARBA" id="ARBA00023277"/>
    </source>
</evidence>
<evidence type="ECO:0000259" key="9">
    <source>
        <dbReference type="Pfam" id="PF00483"/>
    </source>
</evidence>
<organism evidence="10 11">
    <name type="scientific">Stieleria neptunia</name>
    <dbReference type="NCBI Taxonomy" id="2527979"/>
    <lineage>
        <taxon>Bacteria</taxon>
        <taxon>Pseudomonadati</taxon>
        <taxon>Planctomycetota</taxon>
        <taxon>Planctomycetia</taxon>
        <taxon>Pirellulales</taxon>
        <taxon>Pirellulaceae</taxon>
        <taxon>Stieleria</taxon>
    </lineage>
</organism>
<dbReference type="Pfam" id="PF00483">
    <property type="entry name" value="NTP_transferase"/>
    <property type="match status" value="1"/>
</dbReference>
<dbReference type="InterPro" id="IPR005836">
    <property type="entry name" value="ADP_Glu_pyroP_CS"/>
</dbReference>
<dbReference type="InterPro" id="IPR011831">
    <property type="entry name" value="ADP-Glc_PPase"/>
</dbReference>
<dbReference type="Gene3D" id="3.90.550.10">
    <property type="entry name" value="Spore Coat Polysaccharide Biosynthesis Protein SpsA, Chain A"/>
    <property type="match status" value="1"/>
</dbReference>
<gene>
    <name evidence="10" type="primary">glgC_1</name>
    <name evidence="10" type="ORF">Enr13x_22800</name>
</gene>
<evidence type="ECO:0000256" key="4">
    <source>
        <dbReference type="ARBA" id="ARBA00022695"/>
    </source>
</evidence>
<dbReference type="Gene3D" id="2.160.10.10">
    <property type="entry name" value="Hexapeptide repeat proteins"/>
    <property type="match status" value="1"/>
</dbReference>
<dbReference type="InterPro" id="IPR029044">
    <property type="entry name" value="Nucleotide-diphossugar_trans"/>
</dbReference>
<evidence type="ECO:0000313" key="10">
    <source>
        <dbReference type="EMBL" id="QDV42433.1"/>
    </source>
</evidence>
<dbReference type="GO" id="GO:0005524">
    <property type="term" value="F:ATP binding"/>
    <property type="evidence" value="ECO:0007669"/>
    <property type="project" value="UniProtKB-KW"/>
</dbReference>
<dbReference type="PROSITE" id="PS00808">
    <property type="entry name" value="ADP_GLC_PYROPHOSPH_1"/>
    <property type="match status" value="1"/>
</dbReference>
<keyword evidence="4 10" id="KW-0548">Nucleotidyltransferase</keyword>
<name>A0A518HNK5_9BACT</name>
<keyword evidence="6" id="KW-0067">ATP-binding</keyword>
<evidence type="ECO:0000256" key="6">
    <source>
        <dbReference type="ARBA" id="ARBA00022840"/>
    </source>
</evidence>
<dbReference type="PANTHER" id="PTHR43523:SF12">
    <property type="entry name" value="GLUCOSE-1-PHOSPHATE ADENYLYLTRANSFERASE LARGE SUBUNIT 1, CHLOROPLASTIC-RELATED"/>
    <property type="match status" value="1"/>
</dbReference>
<dbReference type="PANTHER" id="PTHR43523">
    <property type="entry name" value="GLUCOSE-1-PHOSPHATE ADENYLYLTRANSFERASE-RELATED"/>
    <property type="match status" value="1"/>
</dbReference>
<evidence type="ECO:0000256" key="2">
    <source>
        <dbReference type="ARBA" id="ARBA00022600"/>
    </source>
</evidence>
<dbReference type="PROSITE" id="PS00809">
    <property type="entry name" value="ADP_GLC_PYROPHOSPH_2"/>
    <property type="match status" value="1"/>
</dbReference>
<keyword evidence="2" id="KW-0321">Glycogen metabolism</keyword>
<dbReference type="InterPro" id="IPR011004">
    <property type="entry name" value="Trimer_LpxA-like_sf"/>
</dbReference>
<evidence type="ECO:0000256" key="1">
    <source>
        <dbReference type="ARBA" id="ARBA00010443"/>
    </source>
</evidence>